<dbReference type="SMART" id="SM00291">
    <property type="entry name" value="ZnF_ZZ"/>
    <property type="match status" value="1"/>
</dbReference>
<dbReference type="GO" id="GO:0044753">
    <property type="term" value="C:amphisome"/>
    <property type="evidence" value="ECO:0007669"/>
    <property type="project" value="TreeGrafter"/>
</dbReference>
<organism evidence="7 8">
    <name type="scientific">Angiostrongylus cantonensis</name>
    <name type="common">Rat lungworm</name>
    <dbReference type="NCBI Taxonomy" id="6313"/>
    <lineage>
        <taxon>Eukaryota</taxon>
        <taxon>Metazoa</taxon>
        <taxon>Ecdysozoa</taxon>
        <taxon>Nematoda</taxon>
        <taxon>Chromadorea</taxon>
        <taxon>Rhabditida</taxon>
        <taxon>Rhabditina</taxon>
        <taxon>Rhabditomorpha</taxon>
        <taxon>Strongyloidea</taxon>
        <taxon>Metastrongylidae</taxon>
        <taxon>Angiostrongylus</taxon>
    </lineage>
</organism>
<dbReference type="CDD" id="cd02340">
    <property type="entry name" value="ZZ_NBR1_like"/>
    <property type="match status" value="1"/>
</dbReference>
<feature type="domain" description="ZZ-type" evidence="5">
    <location>
        <begin position="115"/>
        <end position="155"/>
    </location>
</feature>
<dbReference type="CDD" id="cd05992">
    <property type="entry name" value="PB1"/>
    <property type="match status" value="1"/>
</dbReference>
<evidence type="ECO:0000313" key="8">
    <source>
        <dbReference type="WBParaSite" id="ACAC_0000574601-mRNA-1"/>
    </source>
</evidence>
<dbReference type="AlphaFoldDB" id="A0A0K0D6Q1"/>
<dbReference type="InterPro" id="IPR052260">
    <property type="entry name" value="Autophagy_Rcpt_SigReg"/>
</dbReference>
<keyword evidence="2 4" id="KW-0863">Zinc-finger</keyword>
<dbReference type="PROSITE" id="PS50135">
    <property type="entry name" value="ZF_ZZ_2"/>
    <property type="match status" value="1"/>
</dbReference>
<dbReference type="GO" id="GO:0035973">
    <property type="term" value="P:aggrephagy"/>
    <property type="evidence" value="ECO:0007669"/>
    <property type="project" value="TreeGrafter"/>
</dbReference>
<dbReference type="GO" id="GO:0008270">
    <property type="term" value="F:zinc ion binding"/>
    <property type="evidence" value="ECO:0007669"/>
    <property type="project" value="UniProtKB-KW"/>
</dbReference>
<dbReference type="GO" id="GO:0007032">
    <property type="term" value="P:endosome organization"/>
    <property type="evidence" value="ECO:0007669"/>
    <property type="project" value="TreeGrafter"/>
</dbReference>
<accession>A0A0K0D6Q1</accession>
<proteinExistence type="predicted"/>
<reference evidence="7" key="1">
    <citation type="submission" date="2012-09" db="EMBL/GenBank/DDBJ databases">
        <authorList>
            <person name="Martin A.A."/>
        </authorList>
    </citation>
    <scope>NUCLEOTIDE SEQUENCE</scope>
</reference>
<evidence type="ECO:0000313" key="7">
    <source>
        <dbReference type="Proteomes" id="UP000035642"/>
    </source>
</evidence>
<dbReference type="PANTHER" id="PTHR15090:SF0">
    <property type="entry name" value="SEQUESTOSOME-1"/>
    <property type="match status" value="1"/>
</dbReference>
<dbReference type="PROSITE" id="PS51745">
    <property type="entry name" value="PB1"/>
    <property type="match status" value="1"/>
</dbReference>
<feature type="domain" description="PB1" evidence="6">
    <location>
        <begin position="3"/>
        <end position="84"/>
    </location>
</feature>
<protein>
    <submittedName>
        <fullName evidence="8">Sequestosome-1</fullName>
    </submittedName>
</protein>
<keyword evidence="1" id="KW-0479">Metal-binding</keyword>
<dbReference type="Gene3D" id="3.10.20.90">
    <property type="entry name" value="Phosphatidylinositol 3-kinase Catalytic Subunit, Chain A, domain 1"/>
    <property type="match status" value="1"/>
</dbReference>
<dbReference type="InterPro" id="IPR000270">
    <property type="entry name" value="PB1_dom"/>
</dbReference>
<evidence type="ECO:0000256" key="3">
    <source>
        <dbReference type="ARBA" id="ARBA00022833"/>
    </source>
</evidence>
<dbReference type="GO" id="GO:0000423">
    <property type="term" value="P:mitophagy"/>
    <property type="evidence" value="ECO:0007669"/>
    <property type="project" value="TreeGrafter"/>
</dbReference>
<dbReference type="Gene3D" id="3.30.60.90">
    <property type="match status" value="1"/>
</dbReference>
<name>A0A0K0D6Q1_ANGCA</name>
<dbReference type="InterPro" id="IPR000433">
    <property type="entry name" value="Znf_ZZ"/>
</dbReference>
<dbReference type="STRING" id="6313.A0A0K0D6Q1"/>
<dbReference type="GO" id="GO:0070530">
    <property type="term" value="F:K63-linked polyubiquitin modification-dependent protein binding"/>
    <property type="evidence" value="ECO:0007669"/>
    <property type="project" value="TreeGrafter"/>
</dbReference>
<dbReference type="Pfam" id="PF00569">
    <property type="entry name" value="ZZ"/>
    <property type="match status" value="1"/>
</dbReference>
<evidence type="ECO:0000259" key="6">
    <source>
        <dbReference type="PROSITE" id="PS51745"/>
    </source>
</evidence>
<dbReference type="PANTHER" id="PTHR15090">
    <property type="entry name" value="SEQUESTOSOME 1-RELATED"/>
    <property type="match status" value="1"/>
</dbReference>
<dbReference type="SMART" id="SM00666">
    <property type="entry name" value="PB1"/>
    <property type="match status" value="1"/>
</dbReference>
<dbReference type="Pfam" id="PF00564">
    <property type="entry name" value="PB1"/>
    <property type="match status" value="1"/>
</dbReference>
<reference evidence="8" key="2">
    <citation type="submission" date="2017-02" db="UniProtKB">
        <authorList>
            <consortium name="WormBaseParasite"/>
        </authorList>
    </citation>
    <scope>IDENTIFICATION</scope>
</reference>
<evidence type="ECO:0000256" key="1">
    <source>
        <dbReference type="ARBA" id="ARBA00022723"/>
    </source>
</evidence>
<dbReference type="Proteomes" id="UP000035642">
    <property type="component" value="Unassembled WGS sequence"/>
</dbReference>
<dbReference type="InterPro" id="IPR053793">
    <property type="entry name" value="PB1-like"/>
</dbReference>
<dbReference type="GO" id="GO:0016235">
    <property type="term" value="C:aggresome"/>
    <property type="evidence" value="ECO:0007669"/>
    <property type="project" value="TreeGrafter"/>
</dbReference>
<dbReference type="GO" id="GO:0005080">
    <property type="term" value="F:protein kinase C binding"/>
    <property type="evidence" value="ECO:0007669"/>
    <property type="project" value="TreeGrafter"/>
</dbReference>
<keyword evidence="7" id="KW-1185">Reference proteome</keyword>
<evidence type="ECO:0000256" key="2">
    <source>
        <dbReference type="ARBA" id="ARBA00022771"/>
    </source>
</evidence>
<dbReference type="SUPFAM" id="SSF57850">
    <property type="entry name" value="RING/U-box"/>
    <property type="match status" value="1"/>
</dbReference>
<sequence>MIEVRVKLNHIGRYRRFTIKGDDIGQLYSDLIKHLSELADERSEFDVAWEDEDHDSILITRPIELEEALQTQNNGTLRLHTVAQNKEKSECERDFGRSSRVEDNIPKNDVCEPVHGDVLCDVCDAVIIGIRYKCIICSDYDLCQNCEKTGMLLES</sequence>
<dbReference type="PROSITE" id="PS01357">
    <property type="entry name" value="ZF_ZZ_1"/>
    <property type="match status" value="1"/>
</dbReference>
<evidence type="ECO:0000259" key="5">
    <source>
        <dbReference type="PROSITE" id="PS50135"/>
    </source>
</evidence>
<keyword evidence="3" id="KW-0862">Zinc</keyword>
<dbReference type="InterPro" id="IPR043145">
    <property type="entry name" value="Znf_ZZ_sf"/>
</dbReference>
<dbReference type="SUPFAM" id="SSF54277">
    <property type="entry name" value="CAD &amp; PB1 domains"/>
    <property type="match status" value="1"/>
</dbReference>
<evidence type="ECO:0000256" key="4">
    <source>
        <dbReference type="PROSITE-ProRule" id="PRU00228"/>
    </source>
</evidence>
<dbReference type="WBParaSite" id="ACAC_0000574601-mRNA-1">
    <property type="protein sequence ID" value="ACAC_0000574601-mRNA-1"/>
    <property type="gene ID" value="ACAC_0000574601"/>
</dbReference>